<reference evidence="1 2" key="1">
    <citation type="submission" date="2017-05" db="EMBL/GenBank/DDBJ databases">
        <title>Genome sequence of Acetobacter pasteurianus subsp. pasteurianus strain SRCM101342.</title>
        <authorList>
            <person name="Cho S.H."/>
        </authorList>
    </citation>
    <scope>NUCLEOTIDE SEQUENCE [LARGE SCALE GENOMIC DNA]</scope>
    <source>
        <strain evidence="1 2">SRCM101342</strain>
        <plasmid evidence="2">pap1342-5</plasmid>
    </source>
</reference>
<sequence length="63" mass="7210">MEEDNYMNMKLTTYTSIYGGKSEAEIDNLIGNQNLNVKKLIMDLHSFGLISNSFKTKMLLKYG</sequence>
<evidence type="ECO:0000313" key="1">
    <source>
        <dbReference type="EMBL" id="ARW49503.1"/>
    </source>
</evidence>
<protein>
    <submittedName>
        <fullName evidence="1">Uncharacterized protein</fullName>
    </submittedName>
</protein>
<proteinExistence type="predicted"/>
<geneLocation type="plasmid" evidence="2">
    <name>pap1342-5</name>
</geneLocation>
<accession>A0A1Y0Y2S7</accession>
<dbReference type="Proteomes" id="UP000196205">
    <property type="component" value="Plasmid pAP1342-5"/>
</dbReference>
<name>A0A1Y0Y2S7_ACEPA</name>
<keyword evidence="1" id="KW-0614">Plasmid</keyword>
<dbReference type="EMBL" id="CP021514">
    <property type="protein sequence ID" value="ARW49503.1"/>
    <property type="molecule type" value="Genomic_DNA"/>
</dbReference>
<evidence type="ECO:0000313" key="2">
    <source>
        <dbReference type="Proteomes" id="UP000196205"/>
    </source>
</evidence>
<organism evidence="1 2">
    <name type="scientific">Acetobacter pasteurianus subsp. pasteurianus</name>
    <dbReference type="NCBI Taxonomy" id="481145"/>
    <lineage>
        <taxon>Bacteria</taxon>
        <taxon>Pseudomonadati</taxon>
        <taxon>Pseudomonadota</taxon>
        <taxon>Alphaproteobacteria</taxon>
        <taxon>Acetobacterales</taxon>
        <taxon>Acetobacteraceae</taxon>
        <taxon>Acetobacter</taxon>
    </lineage>
</organism>
<gene>
    <name evidence="1" type="ORF">S1001342_03213</name>
</gene>
<dbReference type="AlphaFoldDB" id="A0A1Y0Y2S7"/>